<gene>
    <name evidence="1" type="ORF">KEM09_17395</name>
</gene>
<comment type="caution">
    <text evidence="1">The sequence shown here is derived from an EMBL/GenBank/DDBJ whole genome shotgun (WGS) entry which is preliminary data.</text>
</comment>
<evidence type="ECO:0000313" key="1">
    <source>
        <dbReference type="EMBL" id="MBS2213192.1"/>
    </source>
</evidence>
<accession>A0ABS5KE91</accession>
<evidence type="ECO:0000313" key="2">
    <source>
        <dbReference type="Proteomes" id="UP000721861"/>
    </source>
</evidence>
<reference evidence="1 2" key="1">
    <citation type="journal article" date="2014" name="Int. J. Syst. Evol. Microbiol.">
        <title>Carboxylicivirga gen. nov. in the family Marinilabiliaceae with two novel species, Carboxylicivirga mesophila sp. nov. and Carboxylicivirga taeanensis sp. nov., and reclassification of Cytophaga fermentans as Saccharicrinis fermentans gen. nov., comb. nov.</title>
        <authorList>
            <person name="Yang S.H."/>
            <person name="Seo H.S."/>
            <person name="Woo J.H."/>
            <person name="Oh H.M."/>
            <person name="Jang H."/>
            <person name="Lee J.H."/>
            <person name="Kim S.J."/>
            <person name="Kwon K.K."/>
        </authorList>
    </citation>
    <scope>NUCLEOTIDE SEQUENCE [LARGE SCALE GENOMIC DNA]</scope>
    <source>
        <strain evidence="1 2">JCM 18290</strain>
    </source>
</reference>
<dbReference type="EMBL" id="JAGUCN010000023">
    <property type="protein sequence ID" value="MBS2213192.1"/>
    <property type="molecule type" value="Genomic_DNA"/>
</dbReference>
<evidence type="ECO:0008006" key="3">
    <source>
        <dbReference type="Google" id="ProtNLM"/>
    </source>
</evidence>
<sequence length="76" mass="8596">MSESLKLKKDEKIESNVLGKNDLLSLKGGLTRAEFLESYRWLVENGHHDQAAEIMKMANSGMIEFEDSSSGEYFNP</sequence>
<protein>
    <recommendedName>
        <fullName evidence="3">Bacteriocin</fullName>
    </recommendedName>
</protein>
<dbReference type="Proteomes" id="UP000721861">
    <property type="component" value="Unassembled WGS sequence"/>
</dbReference>
<organism evidence="1 2">
    <name type="scientific">Carboxylicivirga mesophila</name>
    <dbReference type="NCBI Taxonomy" id="1166478"/>
    <lineage>
        <taxon>Bacteria</taxon>
        <taxon>Pseudomonadati</taxon>
        <taxon>Bacteroidota</taxon>
        <taxon>Bacteroidia</taxon>
        <taxon>Marinilabiliales</taxon>
        <taxon>Marinilabiliaceae</taxon>
        <taxon>Carboxylicivirga</taxon>
    </lineage>
</organism>
<keyword evidence="2" id="KW-1185">Reference proteome</keyword>
<dbReference type="RefSeq" id="WP_212230229.1">
    <property type="nucleotide sequence ID" value="NZ_JAGUCN010000023.1"/>
</dbReference>
<proteinExistence type="predicted"/>
<name>A0ABS5KE91_9BACT</name>